<evidence type="ECO:0000313" key="2">
    <source>
        <dbReference type="Proteomes" id="UP000784294"/>
    </source>
</evidence>
<protein>
    <submittedName>
        <fullName evidence="1">Uncharacterized protein</fullName>
    </submittedName>
</protein>
<comment type="caution">
    <text evidence="1">The sequence shown here is derived from an EMBL/GenBank/DDBJ whole genome shotgun (WGS) entry which is preliminary data.</text>
</comment>
<gene>
    <name evidence="1" type="ORF">PXEA_LOCUS24280</name>
</gene>
<name>A0A3S5A909_9PLAT</name>
<evidence type="ECO:0000313" key="1">
    <source>
        <dbReference type="EMBL" id="VEL30840.1"/>
    </source>
</evidence>
<dbReference type="AlphaFoldDB" id="A0A3S5A909"/>
<keyword evidence="2" id="KW-1185">Reference proteome</keyword>
<proteinExistence type="predicted"/>
<reference evidence="1" key="1">
    <citation type="submission" date="2018-11" db="EMBL/GenBank/DDBJ databases">
        <authorList>
            <consortium name="Pathogen Informatics"/>
        </authorList>
    </citation>
    <scope>NUCLEOTIDE SEQUENCE</scope>
</reference>
<dbReference type="Proteomes" id="UP000784294">
    <property type="component" value="Unassembled WGS sequence"/>
</dbReference>
<dbReference type="EMBL" id="CAAALY010116103">
    <property type="protein sequence ID" value="VEL30840.1"/>
    <property type="molecule type" value="Genomic_DNA"/>
</dbReference>
<feature type="non-terminal residue" evidence="1">
    <location>
        <position position="148"/>
    </location>
</feature>
<sequence length="148" mass="16393">MASSRPFLVEADRLRPTSDSSQVAPSCRHTRTAVIPSGRPVSDRVDRSAVVCPGHFRPDAGRAYVHASPVYALSCVRVRTRAHFLVRPSKNPPFLVPFTSVGVVLVRIDLCLIHLPIGRPIGVAEARGTAHSFCLHYRLWADRHTQCY</sequence>
<organism evidence="1 2">
    <name type="scientific">Protopolystoma xenopodis</name>
    <dbReference type="NCBI Taxonomy" id="117903"/>
    <lineage>
        <taxon>Eukaryota</taxon>
        <taxon>Metazoa</taxon>
        <taxon>Spiralia</taxon>
        <taxon>Lophotrochozoa</taxon>
        <taxon>Platyhelminthes</taxon>
        <taxon>Monogenea</taxon>
        <taxon>Polyopisthocotylea</taxon>
        <taxon>Polystomatidea</taxon>
        <taxon>Polystomatidae</taxon>
        <taxon>Protopolystoma</taxon>
    </lineage>
</organism>
<accession>A0A3S5A909</accession>